<keyword evidence="1" id="KW-1133">Transmembrane helix</keyword>
<organism evidence="2">
    <name type="scientific">marine metagenome</name>
    <dbReference type="NCBI Taxonomy" id="408172"/>
    <lineage>
        <taxon>unclassified sequences</taxon>
        <taxon>metagenomes</taxon>
        <taxon>ecological metagenomes</taxon>
    </lineage>
</organism>
<keyword evidence="1" id="KW-0472">Membrane</keyword>
<proteinExistence type="predicted"/>
<gene>
    <name evidence="2" type="ORF">METZ01_LOCUS197004</name>
</gene>
<dbReference type="EMBL" id="UINC01042042">
    <property type="protein sequence ID" value="SVB44150.1"/>
    <property type="molecule type" value="Genomic_DNA"/>
</dbReference>
<evidence type="ECO:0000256" key="1">
    <source>
        <dbReference type="SAM" id="Phobius"/>
    </source>
</evidence>
<keyword evidence="1" id="KW-0812">Transmembrane</keyword>
<protein>
    <submittedName>
        <fullName evidence="2">Uncharacterized protein</fullName>
    </submittedName>
</protein>
<name>A0A382E0B8_9ZZZZ</name>
<evidence type="ECO:0000313" key="2">
    <source>
        <dbReference type="EMBL" id="SVB44150.1"/>
    </source>
</evidence>
<feature type="transmembrane region" description="Helical" evidence="1">
    <location>
        <begin position="9"/>
        <end position="35"/>
    </location>
</feature>
<sequence length="42" mass="4933">MINPVIFKWLVWMIAINTLTLLANNFLITIMMGWFDSPFGQM</sequence>
<reference evidence="2" key="1">
    <citation type="submission" date="2018-05" db="EMBL/GenBank/DDBJ databases">
        <authorList>
            <person name="Lanie J.A."/>
            <person name="Ng W.-L."/>
            <person name="Kazmierczak K.M."/>
            <person name="Andrzejewski T.M."/>
            <person name="Davidsen T.M."/>
            <person name="Wayne K.J."/>
            <person name="Tettelin H."/>
            <person name="Glass J.I."/>
            <person name="Rusch D."/>
            <person name="Podicherti R."/>
            <person name="Tsui H.-C.T."/>
            <person name="Winkler M.E."/>
        </authorList>
    </citation>
    <scope>NUCLEOTIDE SEQUENCE</scope>
</reference>
<accession>A0A382E0B8</accession>
<dbReference type="AlphaFoldDB" id="A0A382E0B8"/>